<dbReference type="OMA" id="GDSMMRQ"/>
<dbReference type="OrthoDB" id="247174at2759"/>
<dbReference type="EMBL" id="CYKH01002157">
    <property type="protein sequence ID" value="CUG93484.1"/>
    <property type="molecule type" value="Genomic_DNA"/>
</dbReference>
<accession>A0A0S4JWG5</accession>
<dbReference type="Proteomes" id="UP000051952">
    <property type="component" value="Unassembled WGS sequence"/>
</dbReference>
<evidence type="ECO:0000313" key="2">
    <source>
        <dbReference type="Proteomes" id="UP000051952"/>
    </source>
</evidence>
<reference evidence="2" key="1">
    <citation type="submission" date="2015-09" db="EMBL/GenBank/DDBJ databases">
        <authorList>
            <consortium name="Pathogen Informatics"/>
        </authorList>
    </citation>
    <scope>NUCLEOTIDE SEQUENCE [LARGE SCALE GENOMIC DNA]</scope>
    <source>
        <strain evidence="2">Lake Konstanz</strain>
    </source>
</reference>
<dbReference type="AlphaFoldDB" id="A0A0S4JWG5"/>
<dbReference type="VEuPathDB" id="TriTrypDB:BSAL_43115"/>
<evidence type="ECO:0000313" key="1">
    <source>
        <dbReference type="EMBL" id="CUG93484.1"/>
    </source>
</evidence>
<sequence>MKPQRRQDHQLSDPRLLACVVFAALLLMMILKLSAIAGVITKDDAMEFLNSDAVPARAHTTEAFSAIPTPTWHAGECFNTLLHSKKLVGDCRQGDQSGAPVYLPYCKAILNRSQSVAQAHGDESLVSPVCGQFGTGTFSPAIQVLSQEHWNPLKDHMKAKEGCFDDLLFRTAINRSQQAHLRFTDLDRKPSGVAESKLLRVSSCTTPTSDGEGDRGTFSYFTPTELVTILHRASIGKNGRGILFTGDSMMRQLMLRIVFFIRRERHFSEHYFHQDGLYILRERGDALTVLDGAGKAATASLLHQFYPGYLTEGNSNIRKDQDHPDGDVLLALMFQWETKPSVFRSDFRRMSSIPLHIAAFMYWWQNKDPLTDIEQYMRAVEQHVQSEEPTFAAAKQTKDYIFVTTPWTSPKLFGGVEPQVRIARNEKISKWVNDRRGAAEELTNSANGVAPITPTTRWSLLDFSSIAEVEHMPKTKDGIHYMCIWTPKYHEVVTHQKYNYNGCRDPMGLAVVQWLAHIVVTGQH</sequence>
<proteinExistence type="predicted"/>
<gene>
    <name evidence="1" type="ORF">BSAL_43115</name>
</gene>
<protein>
    <submittedName>
        <fullName evidence="1">GPI-anchored surface protein, putative</fullName>
    </submittedName>
</protein>
<keyword evidence="2" id="KW-1185">Reference proteome</keyword>
<organism evidence="1 2">
    <name type="scientific">Bodo saltans</name>
    <name type="common">Flagellated protozoan</name>
    <dbReference type="NCBI Taxonomy" id="75058"/>
    <lineage>
        <taxon>Eukaryota</taxon>
        <taxon>Discoba</taxon>
        <taxon>Euglenozoa</taxon>
        <taxon>Kinetoplastea</taxon>
        <taxon>Metakinetoplastina</taxon>
        <taxon>Eubodonida</taxon>
        <taxon>Bodonidae</taxon>
        <taxon>Bodo</taxon>
    </lineage>
</organism>
<name>A0A0S4JWG5_BODSA</name>